<dbReference type="InterPro" id="IPR036866">
    <property type="entry name" value="RibonucZ/Hydroxyglut_hydro"/>
</dbReference>
<dbReference type="EC" id="3.1.26.11" evidence="8"/>
<dbReference type="GO" id="GO:0042781">
    <property type="term" value="F:3'-tRNA processing endoribonuclease activity"/>
    <property type="evidence" value="ECO:0007669"/>
    <property type="project" value="UniProtKB-EC"/>
</dbReference>
<keyword evidence="6 8" id="KW-0378">Hydrolase</keyword>
<dbReference type="CDD" id="cd07717">
    <property type="entry name" value="RNaseZ_ZiPD-like_MBL-fold"/>
    <property type="match status" value="1"/>
</dbReference>
<accession>A0ABY7WLL4</accession>
<comment type="function">
    <text evidence="8">Zinc phosphodiesterase, which displays some tRNA 3'-processing endonuclease activity. Probably involved in tRNA maturation, by removing a 3'-trailer from precursor tRNA.</text>
</comment>
<dbReference type="InterPro" id="IPR013471">
    <property type="entry name" value="RNase_Z/BN"/>
</dbReference>
<proteinExistence type="inferred from homology"/>
<keyword evidence="3 8" id="KW-0540">Nuclease</keyword>
<keyword evidence="4 8" id="KW-0479">Metal-binding</keyword>
<evidence type="ECO:0000256" key="5">
    <source>
        <dbReference type="ARBA" id="ARBA00022759"/>
    </source>
</evidence>
<dbReference type="PANTHER" id="PTHR46018">
    <property type="entry name" value="ZINC PHOSPHODIESTERASE ELAC PROTEIN 1"/>
    <property type="match status" value="1"/>
</dbReference>
<feature type="binding site" evidence="8">
    <location>
        <position position="65"/>
    </location>
    <ligand>
        <name>Zn(2+)</name>
        <dbReference type="ChEBI" id="CHEBI:29105"/>
        <label>1</label>
        <note>catalytic</note>
    </ligand>
</feature>
<evidence type="ECO:0000256" key="3">
    <source>
        <dbReference type="ARBA" id="ARBA00022722"/>
    </source>
</evidence>
<dbReference type="Pfam" id="PF23023">
    <property type="entry name" value="Anti-Pycsar_Apyc1"/>
    <property type="match status" value="1"/>
</dbReference>
<comment type="subunit">
    <text evidence="1 8">Homodimer.</text>
</comment>
<keyword evidence="2 8" id="KW-0819">tRNA processing</keyword>
<dbReference type="Proteomes" id="UP001221558">
    <property type="component" value="Chromosome"/>
</dbReference>
<keyword evidence="10" id="KW-1185">Reference proteome</keyword>
<dbReference type="SUPFAM" id="SSF56281">
    <property type="entry name" value="Metallo-hydrolase/oxidoreductase"/>
    <property type="match status" value="1"/>
</dbReference>
<comment type="catalytic activity">
    <reaction evidence="8">
        <text>Endonucleolytic cleavage of RNA, removing extra 3' nucleotides from tRNA precursor, generating 3' termini of tRNAs. A 3'-hydroxy group is left at the tRNA terminus and a 5'-phosphoryl group is left at the trailer molecule.</text>
        <dbReference type="EC" id="3.1.26.11"/>
    </reaction>
</comment>
<organism evidence="9 10">
    <name type="scientific">Sphingobacterium oryzagri</name>
    <dbReference type="NCBI Taxonomy" id="3025669"/>
    <lineage>
        <taxon>Bacteria</taxon>
        <taxon>Pseudomonadati</taxon>
        <taxon>Bacteroidota</taxon>
        <taxon>Sphingobacteriia</taxon>
        <taxon>Sphingobacteriales</taxon>
        <taxon>Sphingobacteriaceae</taxon>
        <taxon>Sphingobacterium</taxon>
    </lineage>
</organism>
<feature type="binding site" evidence="8">
    <location>
        <position position="67"/>
    </location>
    <ligand>
        <name>Zn(2+)</name>
        <dbReference type="ChEBI" id="CHEBI:29105"/>
        <label>2</label>
        <note>catalytic</note>
    </ligand>
</feature>
<feature type="binding site" evidence="8">
    <location>
        <position position="68"/>
    </location>
    <ligand>
        <name>Zn(2+)</name>
        <dbReference type="ChEBI" id="CHEBI:29105"/>
        <label>2</label>
        <note>catalytic</note>
    </ligand>
</feature>
<evidence type="ECO:0000256" key="1">
    <source>
        <dbReference type="ARBA" id="ARBA00011738"/>
    </source>
</evidence>
<feature type="binding site" evidence="8">
    <location>
        <position position="143"/>
    </location>
    <ligand>
        <name>Zn(2+)</name>
        <dbReference type="ChEBI" id="CHEBI:29105"/>
        <label>1</label>
        <note>catalytic</note>
    </ligand>
</feature>
<feature type="binding site" evidence="8">
    <location>
        <position position="213"/>
    </location>
    <ligand>
        <name>Zn(2+)</name>
        <dbReference type="ChEBI" id="CHEBI:29105"/>
        <label>1</label>
        <note>catalytic</note>
    </ligand>
</feature>
<evidence type="ECO:0000256" key="6">
    <source>
        <dbReference type="ARBA" id="ARBA00022801"/>
    </source>
</evidence>
<name>A0ABY7WLL4_9SPHI</name>
<dbReference type="NCBIfam" id="NF000801">
    <property type="entry name" value="PRK00055.1-3"/>
    <property type="match status" value="1"/>
</dbReference>
<protein>
    <recommendedName>
        <fullName evidence="8">Ribonuclease Z</fullName>
        <shortName evidence="8">RNase Z</shortName>
        <ecNumber evidence="8">3.1.26.11</ecNumber>
    </recommendedName>
    <alternativeName>
        <fullName evidence="8">tRNA 3 endonuclease</fullName>
    </alternativeName>
    <alternativeName>
        <fullName evidence="8">tRNase Z</fullName>
    </alternativeName>
</protein>
<sequence>MSRFEVLILGNSSATPMYGRHPTSQVLNFNEQLFLIDCGEGTQMQLFRYGIRSTKINHIFISHLHGDHYLGLVGLLSSQHLVGRQADLHLYGPAPLKEILDLQFKHSDTRLRYALIFHPTNESQAELILDTPMLRVTSFPLRHRIACTGFRFDEGKRAASLKADAIERLQIPTAYLKLLKKGIDYVAKDGTVFPASELTTPPPPARSYAYCSDTVLSPDYLPYIADVDLLYHESTFMHDMVDRAKETFHTTSLEAGEVAKTMGAKKLLLGHYSARYKDLQPLLQESRTVFSNTELSEEGKWFLV</sequence>
<evidence type="ECO:0000313" key="10">
    <source>
        <dbReference type="Proteomes" id="UP001221558"/>
    </source>
</evidence>
<reference evidence="9 10" key="1">
    <citation type="submission" date="2023-02" db="EMBL/GenBank/DDBJ databases">
        <title>Genome sequence of Sphingobacterium sp. KACC 22765.</title>
        <authorList>
            <person name="Kim S."/>
            <person name="Heo J."/>
            <person name="Kwon S.-W."/>
        </authorList>
    </citation>
    <scope>NUCLEOTIDE SEQUENCE [LARGE SCALE GENOMIC DNA]</scope>
    <source>
        <strain evidence="9 10">KACC 22765</strain>
    </source>
</reference>
<evidence type="ECO:0000256" key="4">
    <source>
        <dbReference type="ARBA" id="ARBA00022723"/>
    </source>
</evidence>
<gene>
    <name evidence="8" type="primary">rnz</name>
    <name evidence="9" type="ORF">PQ465_18205</name>
</gene>
<feature type="active site" description="Proton acceptor" evidence="8">
    <location>
        <position position="67"/>
    </location>
</feature>
<dbReference type="Gene3D" id="3.60.15.10">
    <property type="entry name" value="Ribonuclease Z/Hydroxyacylglutathione hydrolase-like"/>
    <property type="match status" value="1"/>
</dbReference>
<evidence type="ECO:0000256" key="2">
    <source>
        <dbReference type="ARBA" id="ARBA00022694"/>
    </source>
</evidence>
<evidence type="ECO:0000313" key="9">
    <source>
        <dbReference type="EMBL" id="WDF68219.1"/>
    </source>
</evidence>
<evidence type="ECO:0000256" key="7">
    <source>
        <dbReference type="ARBA" id="ARBA00022833"/>
    </source>
</evidence>
<keyword evidence="7 8" id="KW-0862">Zinc</keyword>
<dbReference type="PANTHER" id="PTHR46018:SF2">
    <property type="entry name" value="ZINC PHOSPHODIESTERASE ELAC PROTEIN 1"/>
    <property type="match status" value="1"/>
</dbReference>
<keyword evidence="5 8" id="KW-0255">Endonuclease</keyword>
<dbReference type="EMBL" id="CP117880">
    <property type="protein sequence ID" value="WDF68219.1"/>
    <property type="molecule type" value="Genomic_DNA"/>
</dbReference>
<comment type="cofactor">
    <cofactor evidence="8">
        <name>Zn(2+)</name>
        <dbReference type="ChEBI" id="CHEBI:29105"/>
    </cofactor>
    <text evidence="8">Binds 2 Zn(2+) ions.</text>
</comment>
<dbReference type="RefSeq" id="WP_274266952.1">
    <property type="nucleotide sequence ID" value="NZ_CP117880.1"/>
</dbReference>
<feature type="binding site" evidence="8">
    <location>
        <position position="213"/>
    </location>
    <ligand>
        <name>Zn(2+)</name>
        <dbReference type="ChEBI" id="CHEBI:29105"/>
        <label>2</label>
        <note>catalytic</note>
    </ligand>
</feature>
<dbReference type="HAMAP" id="MF_01818">
    <property type="entry name" value="RNase_Z_BN"/>
    <property type="match status" value="1"/>
</dbReference>
<feature type="binding site" evidence="8">
    <location>
        <position position="63"/>
    </location>
    <ligand>
        <name>Zn(2+)</name>
        <dbReference type="ChEBI" id="CHEBI:29105"/>
        <label>1</label>
        <note>catalytic</note>
    </ligand>
</feature>
<comment type="similarity">
    <text evidence="8">Belongs to the RNase Z family.</text>
</comment>
<evidence type="ECO:0000256" key="8">
    <source>
        <dbReference type="HAMAP-Rule" id="MF_01818"/>
    </source>
</evidence>
<feature type="binding site" evidence="8">
    <location>
        <position position="271"/>
    </location>
    <ligand>
        <name>Zn(2+)</name>
        <dbReference type="ChEBI" id="CHEBI:29105"/>
        <label>2</label>
        <note>catalytic</note>
    </ligand>
</feature>